<name>A0A1V3X0B8_MYCKA</name>
<feature type="region of interest" description="Disordered" evidence="1">
    <location>
        <begin position="117"/>
        <end position="139"/>
    </location>
</feature>
<dbReference type="Proteomes" id="UP000189229">
    <property type="component" value="Unassembled WGS sequence"/>
</dbReference>
<evidence type="ECO:0000313" key="2">
    <source>
        <dbReference type="EMBL" id="OOK72256.1"/>
    </source>
</evidence>
<accession>A0A1V3X0B8</accession>
<organism evidence="2 3">
    <name type="scientific">Mycobacterium kansasii</name>
    <dbReference type="NCBI Taxonomy" id="1768"/>
    <lineage>
        <taxon>Bacteria</taxon>
        <taxon>Bacillati</taxon>
        <taxon>Actinomycetota</taxon>
        <taxon>Actinomycetes</taxon>
        <taxon>Mycobacteriales</taxon>
        <taxon>Mycobacteriaceae</taxon>
        <taxon>Mycobacterium</taxon>
    </lineage>
</organism>
<reference evidence="2 3" key="1">
    <citation type="submission" date="2017-02" db="EMBL/GenBank/DDBJ databases">
        <title>Complete genome sequences of Mycobacterium kansasii strains isolated from rhesus macaques.</title>
        <authorList>
            <person name="Panda A."/>
            <person name="Nagaraj S."/>
            <person name="Zhao X."/>
            <person name="Tettelin H."/>
            <person name="Detolla L.J."/>
        </authorList>
    </citation>
    <scope>NUCLEOTIDE SEQUENCE [LARGE SCALE GENOMIC DNA]</scope>
    <source>
        <strain evidence="2 3">11-3813</strain>
    </source>
</reference>
<protein>
    <submittedName>
        <fullName evidence="2">Putative acyl-CoA oxidase domain protein</fullName>
    </submittedName>
</protein>
<proteinExistence type="predicted"/>
<sequence>MAPDMTNTADTAQHLRNALDGRFRDVKNDMRKKLNLEIFRPHYTPNTVIARAKVAEQMQLLAAAGAAEDSFRKERGGTGNVGAAITMIEMLAMSDLSLMVKAGVQWACSAVPSRTWAPSAITRSTSPRSSTSTSAAASR</sequence>
<evidence type="ECO:0000256" key="1">
    <source>
        <dbReference type="SAM" id="MobiDB-lite"/>
    </source>
</evidence>
<gene>
    <name evidence="2" type="ORF">BZL30_5306</name>
</gene>
<dbReference type="AlphaFoldDB" id="A0A1V3X0B8"/>
<comment type="caution">
    <text evidence="2">The sequence shown here is derived from an EMBL/GenBank/DDBJ whole genome shotgun (WGS) entry which is preliminary data.</text>
</comment>
<dbReference type="EMBL" id="MVBM01000005">
    <property type="protein sequence ID" value="OOK72256.1"/>
    <property type="molecule type" value="Genomic_DNA"/>
</dbReference>
<feature type="compositionally biased region" description="Low complexity" evidence="1">
    <location>
        <begin position="119"/>
        <end position="139"/>
    </location>
</feature>
<evidence type="ECO:0000313" key="3">
    <source>
        <dbReference type="Proteomes" id="UP000189229"/>
    </source>
</evidence>